<gene>
    <name evidence="3" type="ORF">ADICEAN_02001</name>
</gene>
<dbReference type="PANTHER" id="PTHR30383">
    <property type="entry name" value="THIOESTERASE 1/PROTEASE 1/LYSOPHOSPHOLIPASE L1"/>
    <property type="match status" value="1"/>
</dbReference>
<dbReference type="PANTHER" id="PTHR30383:SF5">
    <property type="entry name" value="SGNH HYDROLASE-TYPE ESTERASE DOMAIN-CONTAINING PROTEIN"/>
    <property type="match status" value="1"/>
</dbReference>
<sequence>MKRCMRWLFALLFTIGTLQPSCAQQAEPPFWSEIQAYKEQDRQQMPPAGATLFVGSSSIRLWHTLAESFPQQRVLNRGFGGSTLQDLERYLADIVLPYKPGQIVIYSGENDIAAGGVSAQEVLKRFERVFTAIRQELPRVPIVFISLKPSPSRLQYQPLMQEANALIRQYLDGQPQATFVDIYTPMLNAAGEPRAGEPRAGEPRPELFVEDQLHMNEEGYRIWAERIRPVLK</sequence>
<dbReference type="InterPro" id="IPR036514">
    <property type="entry name" value="SGNH_hydro_sf"/>
</dbReference>
<dbReference type="EMBL" id="AODQ01000043">
    <property type="protein sequence ID" value="EMR02854.1"/>
    <property type="molecule type" value="Genomic_DNA"/>
</dbReference>
<dbReference type="InterPro" id="IPR013830">
    <property type="entry name" value="SGNH_hydro"/>
</dbReference>
<dbReference type="InterPro" id="IPR051532">
    <property type="entry name" value="Ester_Hydrolysis_Enzymes"/>
</dbReference>
<dbReference type="RefSeq" id="WP_009195397.1">
    <property type="nucleotide sequence ID" value="NZ_AODQ01000043.1"/>
</dbReference>
<proteinExistence type="predicted"/>
<keyword evidence="3" id="KW-0456">Lyase</keyword>
<dbReference type="Proteomes" id="UP000011910">
    <property type="component" value="Unassembled WGS sequence"/>
</dbReference>
<name>M7NWN4_9BACT</name>
<protein>
    <submittedName>
        <fullName evidence="3">Argininosuccinate lyase</fullName>
    </submittedName>
</protein>
<feature type="signal peptide" evidence="1">
    <location>
        <begin position="1"/>
        <end position="23"/>
    </location>
</feature>
<dbReference type="Pfam" id="PF13472">
    <property type="entry name" value="Lipase_GDSL_2"/>
    <property type="match status" value="1"/>
</dbReference>
<evidence type="ECO:0000256" key="1">
    <source>
        <dbReference type="SAM" id="SignalP"/>
    </source>
</evidence>
<keyword evidence="4" id="KW-1185">Reference proteome</keyword>
<keyword evidence="1" id="KW-0732">Signal</keyword>
<organism evidence="3 4">
    <name type="scientific">Cesiribacter andamanensis AMV16</name>
    <dbReference type="NCBI Taxonomy" id="1279009"/>
    <lineage>
        <taxon>Bacteria</taxon>
        <taxon>Pseudomonadati</taxon>
        <taxon>Bacteroidota</taxon>
        <taxon>Cytophagia</taxon>
        <taxon>Cytophagales</taxon>
        <taxon>Cesiribacteraceae</taxon>
        <taxon>Cesiribacter</taxon>
    </lineage>
</organism>
<accession>M7NWN4</accession>
<dbReference type="SUPFAM" id="SSF52266">
    <property type="entry name" value="SGNH hydrolase"/>
    <property type="match status" value="1"/>
</dbReference>
<dbReference type="STRING" id="1279009.ADICEAN_02001"/>
<dbReference type="GO" id="GO:0004622">
    <property type="term" value="F:phosphatidylcholine lysophospholipase activity"/>
    <property type="evidence" value="ECO:0007669"/>
    <property type="project" value="TreeGrafter"/>
</dbReference>
<dbReference type="GO" id="GO:0016829">
    <property type="term" value="F:lyase activity"/>
    <property type="evidence" value="ECO:0007669"/>
    <property type="project" value="UniProtKB-KW"/>
</dbReference>
<dbReference type="AlphaFoldDB" id="M7NWN4"/>
<evidence type="ECO:0000259" key="2">
    <source>
        <dbReference type="Pfam" id="PF13472"/>
    </source>
</evidence>
<feature type="chain" id="PRO_5004082338" evidence="1">
    <location>
        <begin position="24"/>
        <end position="232"/>
    </location>
</feature>
<reference evidence="3 4" key="1">
    <citation type="journal article" date="2013" name="Genome Announc.">
        <title>Draft Genome Sequence of Cesiribacter andamanensis Strain AMV16T, Isolated from a Soil Sample from a Mud Volcano in the Andaman Islands, India.</title>
        <authorList>
            <person name="Shivaji S."/>
            <person name="Ara S."/>
            <person name="Begum Z."/>
            <person name="Srinivas T.N."/>
            <person name="Singh A."/>
            <person name="Kumar Pinnaka A."/>
        </authorList>
    </citation>
    <scope>NUCLEOTIDE SEQUENCE [LARGE SCALE GENOMIC DNA]</scope>
    <source>
        <strain evidence="3 4">AMV16</strain>
    </source>
</reference>
<dbReference type="eggNOG" id="COG2755">
    <property type="taxonomic scope" value="Bacteria"/>
</dbReference>
<dbReference type="PATRIC" id="fig|1279009.4.peg.2030"/>
<feature type="domain" description="SGNH hydrolase-type esterase" evidence="2">
    <location>
        <begin position="61"/>
        <end position="222"/>
    </location>
</feature>
<dbReference type="Gene3D" id="3.40.50.1110">
    <property type="entry name" value="SGNH hydrolase"/>
    <property type="match status" value="1"/>
</dbReference>
<evidence type="ECO:0000313" key="4">
    <source>
        <dbReference type="Proteomes" id="UP000011910"/>
    </source>
</evidence>
<evidence type="ECO:0000313" key="3">
    <source>
        <dbReference type="EMBL" id="EMR02854.1"/>
    </source>
</evidence>
<comment type="caution">
    <text evidence="3">The sequence shown here is derived from an EMBL/GenBank/DDBJ whole genome shotgun (WGS) entry which is preliminary data.</text>
</comment>